<evidence type="ECO:0000313" key="3">
    <source>
        <dbReference type="Proteomes" id="UP000321947"/>
    </source>
</evidence>
<gene>
    <name evidence="2" type="ORF">E5676_scaffold282G00390</name>
</gene>
<dbReference type="AlphaFoldDB" id="A0A5D3BA26"/>
<sequence>MNGQPSTVLQIGHPTVRKPAISDAPSLHLVHPSRSSTPHSRPSTGRVRPVVAGAGSSSATFKLVDSLSVDSIKGHSQVQVRVQRGADRRGARRMREGHMDASGFLYASADGSLVVVREMPPRRGARRGGRGGRGRGAERVQPEVQPVAQATDPAAPVTHTNLVAMEQRFRDLIMQMRE</sequence>
<accession>A0A5D3BA26</accession>
<organism evidence="2 3">
    <name type="scientific">Cucumis melo var. makuwa</name>
    <name type="common">Oriental melon</name>
    <dbReference type="NCBI Taxonomy" id="1194695"/>
    <lineage>
        <taxon>Eukaryota</taxon>
        <taxon>Viridiplantae</taxon>
        <taxon>Streptophyta</taxon>
        <taxon>Embryophyta</taxon>
        <taxon>Tracheophyta</taxon>
        <taxon>Spermatophyta</taxon>
        <taxon>Magnoliopsida</taxon>
        <taxon>eudicotyledons</taxon>
        <taxon>Gunneridae</taxon>
        <taxon>Pentapetalae</taxon>
        <taxon>rosids</taxon>
        <taxon>fabids</taxon>
        <taxon>Cucurbitales</taxon>
        <taxon>Cucurbitaceae</taxon>
        <taxon>Benincaseae</taxon>
        <taxon>Cucumis</taxon>
    </lineage>
</organism>
<dbReference type="GO" id="GO:0008233">
    <property type="term" value="F:peptidase activity"/>
    <property type="evidence" value="ECO:0007669"/>
    <property type="project" value="UniProtKB-KW"/>
</dbReference>
<evidence type="ECO:0000256" key="1">
    <source>
        <dbReference type="SAM" id="MobiDB-lite"/>
    </source>
</evidence>
<dbReference type="Proteomes" id="UP000321947">
    <property type="component" value="Unassembled WGS sequence"/>
</dbReference>
<comment type="caution">
    <text evidence="2">The sequence shown here is derived from an EMBL/GenBank/DDBJ whole genome shotgun (WGS) entry which is preliminary data.</text>
</comment>
<feature type="compositionally biased region" description="Basic residues" evidence="1">
    <location>
        <begin position="123"/>
        <end position="133"/>
    </location>
</feature>
<evidence type="ECO:0000313" key="2">
    <source>
        <dbReference type="EMBL" id="TYJ95736.1"/>
    </source>
</evidence>
<name>A0A5D3BA26_CUCMM</name>
<dbReference type="EMBL" id="SSTD01020087">
    <property type="protein sequence ID" value="TYJ95736.1"/>
    <property type="molecule type" value="Genomic_DNA"/>
</dbReference>
<keyword evidence="2" id="KW-0645">Protease</keyword>
<keyword evidence="2" id="KW-0378">Hydrolase</keyword>
<dbReference type="GO" id="GO:0006508">
    <property type="term" value="P:proteolysis"/>
    <property type="evidence" value="ECO:0007669"/>
    <property type="project" value="UniProtKB-KW"/>
</dbReference>
<protein>
    <submittedName>
        <fullName evidence="2">Gag protease polyprotein</fullName>
    </submittedName>
</protein>
<feature type="region of interest" description="Disordered" evidence="1">
    <location>
        <begin position="122"/>
        <end position="142"/>
    </location>
</feature>
<reference evidence="2 3" key="1">
    <citation type="submission" date="2019-08" db="EMBL/GenBank/DDBJ databases">
        <title>Draft genome sequences of two oriental melons (Cucumis melo L. var makuwa).</title>
        <authorList>
            <person name="Kwon S.-Y."/>
        </authorList>
    </citation>
    <scope>NUCLEOTIDE SEQUENCE [LARGE SCALE GENOMIC DNA]</scope>
    <source>
        <strain evidence="3">cv. Chang Bougi</strain>
        <tissue evidence="2">Leaf</tissue>
    </source>
</reference>
<proteinExistence type="predicted"/>